<proteinExistence type="predicted"/>
<evidence type="ECO:0000313" key="2">
    <source>
        <dbReference type="Proteomes" id="UP000199354"/>
    </source>
</evidence>
<evidence type="ECO:0000313" key="1">
    <source>
        <dbReference type="EMBL" id="SCY94558.1"/>
    </source>
</evidence>
<accession>A0A1G5K3G1</accession>
<dbReference type="EMBL" id="FMVF01000019">
    <property type="protein sequence ID" value="SCY94558.1"/>
    <property type="molecule type" value="Genomic_DNA"/>
</dbReference>
<organism evidence="1 2">
    <name type="scientific">Flavobacterium caeni</name>
    <dbReference type="NCBI Taxonomy" id="490189"/>
    <lineage>
        <taxon>Bacteria</taxon>
        <taxon>Pseudomonadati</taxon>
        <taxon>Bacteroidota</taxon>
        <taxon>Flavobacteriia</taxon>
        <taxon>Flavobacteriales</taxon>
        <taxon>Flavobacteriaceae</taxon>
        <taxon>Flavobacterium</taxon>
    </lineage>
</organism>
<keyword evidence="2" id="KW-1185">Reference proteome</keyword>
<reference evidence="1 2" key="1">
    <citation type="submission" date="2016-10" db="EMBL/GenBank/DDBJ databases">
        <authorList>
            <person name="de Groot N.N."/>
        </authorList>
    </citation>
    <scope>NUCLEOTIDE SEQUENCE [LARGE SCALE GENOMIC DNA]</scope>
    <source>
        <strain evidence="1 2">CGMCC 1.7031</strain>
    </source>
</reference>
<gene>
    <name evidence="1" type="ORF">SAMN02927903_03036</name>
</gene>
<dbReference type="Pfam" id="PF07030">
    <property type="entry name" value="Phage_Mu_Gp36"/>
    <property type="match status" value="1"/>
</dbReference>
<protein>
    <recommendedName>
        <fullName evidence="3">DUF1320 domain-containing protein</fullName>
    </recommendedName>
</protein>
<dbReference type="STRING" id="490189.SAMN02927903_03036"/>
<sequence length="143" mass="16309">MFLTQQELSTVSTDQIINAIVNRDTQIVEDIIGESIDVMSTYLHQYFDTNAIFQATGDQRSKTILKHLKAIVKHELYSRRSSTMNEVVKDAHAEAMTWLEKVSKGEIKPALPPRIVDTDDDGIPDSEVPFLKLGSRRPYENRF</sequence>
<dbReference type="AlphaFoldDB" id="A0A1G5K3G1"/>
<dbReference type="OrthoDB" id="881590at2"/>
<evidence type="ECO:0008006" key="3">
    <source>
        <dbReference type="Google" id="ProtNLM"/>
    </source>
</evidence>
<name>A0A1G5K3G1_9FLAO</name>
<dbReference type="RefSeq" id="WP_091146223.1">
    <property type="nucleotide sequence ID" value="NZ_FMVF01000019.1"/>
</dbReference>
<dbReference type="InterPro" id="IPR009752">
    <property type="entry name" value="Phage_Mu_GpJ"/>
</dbReference>
<dbReference type="Proteomes" id="UP000199354">
    <property type="component" value="Unassembled WGS sequence"/>
</dbReference>